<gene>
    <name evidence="1" type="ORF">BURMUCGD2_0086</name>
</gene>
<evidence type="ECO:0000313" key="2">
    <source>
        <dbReference type="Proteomes" id="UP000004535"/>
    </source>
</evidence>
<organism evidence="1 2">
    <name type="scientific">Burkholderia multivorans CGD2</name>
    <dbReference type="NCBI Taxonomy" id="513052"/>
    <lineage>
        <taxon>Bacteria</taxon>
        <taxon>Pseudomonadati</taxon>
        <taxon>Pseudomonadota</taxon>
        <taxon>Betaproteobacteria</taxon>
        <taxon>Burkholderiales</taxon>
        <taxon>Burkholderiaceae</taxon>
        <taxon>Burkholderia</taxon>
        <taxon>Burkholderia cepacia complex</taxon>
    </lineage>
</organism>
<proteinExistence type="predicted"/>
<dbReference type="EMBL" id="ACFC01000025">
    <property type="protein sequence ID" value="EEE03491.1"/>
    <property type="molecule type" value="Genomic_DNA"/>
</dbReference>
<reference evidence="1 2" key="1">
    <citation type="journal article" date="2012" name="J. Bacteriol.">
        <title>Draft Genome Sequence Determination for Cystic Fibrosis and Chronic Granulomatous Disease Burkholderia multivorans Isolates.</title>
        <authorList>
            <person name="Varga J.J."/>
            <person name="Losada L."/>
            <person name="Zelazny A.M."/>
            <person name="Brinkac L."/>
            <person name="Harkins D."/>
            <person name="Radune D."/>
            <person name="Hostetler J."/>
            <person name="Sampaio E.P."/>
            <person name="Ronning C.M."/>
            <person name="Nierman W.C."/>
            <person name="Greenberg D.E."/>
            <person name="Holland S.M."/>
            <person name="Goldberg J.B."/>
        </authorList>
    </citation>
    <scope>NUCLEOTIDE SEQUENCE [LARGE SCALE GENOMIC DNA]</scope>
    <source>
        <strain evidence="1 2">CGD2</strain>
    </source>
</reference>
<accession>B9C099</accession>
<evidence type="ECO:0000313" key="1">
    <source>
        <dbReference type="EMBL" id="EEE03491.1"/>
    </source>
</evidence>
<sequence>MRVGAPRAALRYVPARRRDRMACMLRKRRRAIQPALHSQAR</sequence>
<dbReference type="AlphaFoldDB" id="B9C099"/>
<dbReference type="Proteomes" id="UP000004535">
    <property type="component" value="Unassembled WGS sequence"/>
</dbReference>
<protein>
    <submittedName>
        <fullName evidence="1">Uncharacterized protein</fullName>
    </submittedName>
</protein>
<name>B9C099_9BURK</name>
<comment type="caution">
    <text evidence="1">The sequence shown here is derived from an EMBL/GenBank/DDBJ whole genome shotgun (WGS) entry which is preliminary data.</text>
</comment>